<evidence type="ECO:0000259" key="5">
    <source>
        <dbReference type="PROSITE" id="PS50110"/>
    </source>
</evidence>
<dbReference type="InterPro" id="IPR016032">
    <property type="entry name" value="Sig_transdc_resp-reg_C-effctor"/>
</dbReference>
<dbReference type="EMBL" id="SOEO01000003">
    <property type="protein sequence ID" value="TDX83171.1"/>
    <property type="molecule type" value="Genomic_DNA"/>
</dbReference>
<organism evidence="6 7">
    <name type="scientific">Epilithonimonas xixisoli</name>
    <dbReference type="NCBI Taxonomy" id="1476462"/>
    <lineage>
        <taxon>Bacteria</taxon>
        <taxon>Pseudomonadati</taxon>
        <taxon>Bacteroidota</taxon>
        <taxon>Flavobacteriia</taxon>
        <taxon>Flavobacteriales</taxon>
        <taxon>Weeksellaceae</taxon>
        <taxon>Chryseobacterium group</taxon>
        <taxon>Epilithonimonas</taxon>
    </lineage>
</organism>
<dbReference type="PROSITE" id="PS50110">
    <property type="entry name" value="RESPONSE_REGULATORY"/>
    <property type="match status" value="1"/>
</dbReference>
<dbReference type="PANTHER" id="PTHR43214">
    <property type="entry name" value="TWO-COMPONENT RESPONSE REGULATOR"/>
    <property type="match status" value="1"/>
</dbReference>
<dbReference type="RefSeq" id="WP_246022252.1">
    <property type="nucleotide sequence ID" value="NZ_SOEO01000003.1"/>
</dbReference>
<proteinExistence type="predicted"/>
<reference evidence="6 7" key="1">
    <citation type="submission" date="2019-03" db="EMBL/GenBank/DDBJ databases">
        <title>Genomic Encyclopedia of Type Strains, Phase III (KMG-III): the genomes of soil and plant-associated and newly described type strains.</title>
        <authorList>
            <person name="Whitman W."/>
        </authorList>
    </citation>
    <scope>NUCLEOTIDE SEQUENCE [LARGE SCALE GENOMIC DNA]</scope>
    <source>
        <strain evidence="6 7">CGMCC 1.12802</strain>
    </source>
</reference>
<dbReference type="PANTHER" id="PTHR43214:SF43">
    <property type="entry name" value="TWO-COMPONENT RESPONSE REGULATOR"/>
    <property type="match status" value="1"/>
</dbReference>
<dbReference type="Pfam" id="PF00196">
    <property type="entry name" value="GerE"/>
    <property type="match status" value="1"/>
</dbReference>
<dbReference type="PRINTS" id="PR00038">
    <property type="entry name" value="HTHLUXR"/>
</dbReference>
<dbReference type="GO" id="GO:0006355">
    <property type="term" value="P:regulation of DNA-templated transcription"/>
    <property type="evidence" value="ECO:0007669"/>
    <property type="project" value="InterPro"/>
</dbReference>
<dbReference type="PROSITE" id="PS50043">
    <property type="entry name" value="HTH_LUXR_2"/>
    <property type="match status" value="1"/>
</dbReference>
<dbReference type="Pfam" id="PF00072">
    <property type="entry name" value="Response_reg"/>
    <property type="match status" value="1"/>
</dbReference>
<keyword evidence="1 3" id="KW-0597">Phosphoprotein</keyword>
<gene>
    <name evidence="6" type="ORF">B0I22_3239</name>
</gene>
<sequence length="207" mass="23083">MISVAIVEDDKFYNDTLKKVLDYHPDLHCAGQFFSGQSALENIPNLHPDVVMMDLQLRDSMGHQIISALLPQLPKTSFIVCSNHEEEDKIFDALKAGAIGYLIKGESLDKIVASILDASNGASPMSNSIGRKVLKYFQNQNMEKQLLQSLTKSEMEILSLISKGHQYKEIAESKSISTETVKKHIANIYKKLGVNNKTEAANIFNQK</sequence>
<feature type="domain" description="Response regulatory" evidence="5">
    <location>
        <begin position="3"/>
        <end position="119"/>
    </location>
</feature>
<feature type="modified residue" description="4-aspartylphosphate" evidence="3">
    <location>
        <position position="54"/>
    </location>
</feature>
<dbReference type="InterPro" id="IPR058245">
    <property type="entry name" value="NreC/VraR/RcsB-like_REC"/>
</dbReference>
<dbReference type="SUPFAM" id="SSF52172">
    <property type="entry name" value="CheY-like"/>
    <property type="match status" value="1"/>
</dbReference>
<evidence type="ECO:0000313" key="7">
    <source>
        <dbReference type="Proteomes" id="UP000295313"/>
    </source>
</evidence>
<dbReference type="Proteomes" id="UP000295313">
    <property type="component" value="Unassembled WGS sequence"/>
</dbReference>
<accession>A0A4R8IDP0</accession>
<dbReference type="CDD" id="cd06170">
    <property type="entry name" value="LuxR_C_like"/>
    <property type="match status" value="1"/>
</dbReference>
<dbReference type="InterPro" id="IPR001789">
    <property type="entry name" value="Sig_transdc_resp-reg_receiver"/>
</dbReference>
<dbReference type="CDD" id="cd17535">
    <property type="entry name" value="REC_NarL-like"/>
    <property type="match status" value="1"/>
</dbReference>
<dbReference type="InterPro" id="IPR039420">
    <property type="entry name" value="WalR-like"/>
</dbReference>
<dbReference type="GO" id="GO:0003677">
    <property type="term" value="F:DNA binding"/>
    <property type="evidence" value="ECO:0007669"/>
    <property type="project" value="UniProtKB-KW"/>
</dbReference>
<evidence type="ECO:0000313" key="6">
    <source>
        <dbReference type="EMBL" id="TDX83171.1"/>
    </source>
</evidence>
<protein>
    <submittedName>
        <fullName evidence="6">LuxR family two component transcriptional regulator</fullName>
    </submittedName>
</protein>
<feature type="domain" description="HTH luxR-type" evidence="4">
    <location>
        <begin position="143"/>
        <end position="207"/>
    </location>
</feature>
<comment type="caution">
    <text evidence="6">The sequence shown here is derived from an EMBL/GenBank/DDBJ whole genome shotgun (WGS) entry which is preliminary data.</text>
</comment>
<dbReference type="InterPro" id="IPR011006">
    <property type="entry name" value="CheY-like_superfamily"/>
</dbReference>
<evidence type="ECO:0000259" key="4">
    <source>
        <dbReference type="PROSITE" id="PS50043"/>
    </source>
</evidence>
<dbReference type="SUPFAM" id="SSF46894">
    <property type="entry name" value="C-terminal effector domain of the bipartite response regulators"/>
    <property type="match status" value="1"/>
</dbReference>
<dbReference type="InterPro" id="IPR000792">
    <property type="entry name" value="Tscrpt_reg_LuxR_C"/>
</dbReference>
<evidence type="ECO:0000256" key="2">
    <source>
        <dbReference type="ARBA" id="ARBA00023125"/>
    </source>
</evidence>
<keyword evidence="7" id="KW-1185">Reference proteome</keyword>
<dbReference type="GO" id="GO:0000160">
    <property type="term" value="P:phosphorelay signal transduction system"/>
    <property type="evidence" value="ECO:0007669"/>
    <property type="project" value="InterPro"/>
</dbReference>
<dbReference type="AlphaFoldDB" id="A0A4R8IDP0"/>
<evidence type="ECO:0000256" key="1">
    <source>
        <dbReference type="ARBA" id="ARBA00022553"/>
    </source>
</evidence>
<dbReference type="Gene3D" id="3.40.50.2300">
    <property type="match status" value="1"/>
</dbReference>
<evidence type="ECO:0000256" key="3">
    <source>
        <dbReference type="PROSITE-ProRule" id="PRU00169"/>
    </source>
</evidence>
<dbReference type="SMART" id="SM00448">
    <property type="entry name" value="REC"/>
    <property type="match status" value="1"/>
</dbReference>
<keyword evidence="2" id="KW-0238">DNA-binding</keyword>
<dbReference type="SMART" id="SM00421">
    <property type="entry name" value="HTH_LUXR"/>
    <property type="match status" value="1"/>
</dbReference>
<name>A0A4R8IDP0_9FLAO</name>